<dbReference type="Proteomes" id="UP000005254">
    <property type="component" value="Chromosome"/>
</dbReference>
<proteinExistence type="inferred from homology"/>
<evidence type="ECO:0000256" key="5">
    <source>
        <dbReference type="ARBA" id="ARBA00022989"/>
    </source>
</evidence>
<dbReference type="RefSeq" id="WP_009885697.1">
    <property type="nucleotide sequence ID" value="NC_018497.1"/>
</dbReference>
<dbReference type="PANTHER" id="PTHR43829">
    <property type="entry name" value="AQUAPORIN OR AQUAGLYCEROPORIN RELATED"/>
    <property type="match status" value="1"/>
</dbReference>
<dbReference type="InterPro" id="IPR050363">
    <property type="entry name" value="MIP/Aquaporin"/>
</dbReference>
<dbReference type="GeneID" id="99646841"/>
<keyword evidence="4 7" id="KW-0812">Transmembrane</keyword>
<gene>
    <name evidence="9" type="ORF">CM1_00155</name>
</gene>
<dbReference type="GO" id="GO:0015254">
    <property type="term" value="F:glycerol channel activity"/>
    <property type="evidence" value="ECO:0007669"/>
    <property type="project" value="UniProtKB-ARBA"/>
</dbReference>
<comment type="similarity">
    <text evidence="2 7">Belongs to the MIP/aquaporin (TC 1.A.8) family.</text>
</comment>
<feature type="transmembrane region" description="Helical" evidence="8">
    <location>
        <begin position="12"/>
        <end position="36"/>
    </location>
</feature>
<evidence type="ECO:0000256" key="2">
    <source>
        <dbReference type="ARBA" id="ARBA00006175"/>
    </source>
</evidence>
<evidence type="ECO:0000256" key="6">
    <source>
        <dbReference type="ARBA" id="ARBA00023136"/>
    </source>
</evidence>
<comment type="subcellular location">
    <subcellularLocation>
        <location evidence="1">Membrane</location>
        <topology evidence="1">Multi-pass membrane protein</topology>
    </subcellularLocation>
</comment>
<name>A0ABC7ZI28_MYCGT</name>
<evidence type="ECO:0000256" key="1">
    <source>
        <dbReference type="ARBA" id="ARBA00004141"/>
    </source>
</evidence>
<dbReference type="SUPFAM" id="SSF81338">
    <property type="entry name" value="Aquaporin-like"/>
    <property type="match status" value="1"/>
</dbReference>
<keyword evidence="6 8" id="KW-0472">Membrane</keyword>
<keyword evidence="3 7" id="KW-0813">Transport</keyword>
<dbReference type="InterPro" id="IPR000425">
    <property type="entry name" value="MIP"/>
</dbReference>
<accession>A0ABC7ZI28</accession>
<dbReference type="Gene3D" id="1.20.1080.10">
    <property type="entry name" value="Glycerol uptake facilitator protein"/>
    <property type="match status" value="1"/>
</dbReference>
<evidence type="ECO:0000313" key="10">
    <source>
        <dbReference type="Proteomes" id="UP000005254"/>
    </source>
</evidence>
<sequence>MYFQNSTQLGWWFLAELIGTFILIIFGNGAVAQVNLKKMATSETKAKFLTVALTWGIGVLFGVLTANAIFKGSGHLNPAISLFYAINGSIKSPTALIWPGFVIGILAQFLGAMIAQTTLNFLFWKQLSSTDPQTVLAMHCTSPSVFNITRNFLTEFIATLILIGGVVAASHFLHNNPNSVPPGFMGLWLVAGIIIAFGGATGSAINPARDLGTRIVFQLTPIKNKDANWKYSWIPVIAPLSAGLVLSIIIGFSPAPVL</sequence>
<dbReference type="SMR" id="A0ABC7ZI28"/>
<feature type="transmembrane region" description="Helical" evidence="8">
    <location>
        <begin position="185"/>
        <end position="205"/>
    </location>
</feature>
<evidence type="ECO:0000313" key="9">
    <source>
        <dbReference type="EMBL" id="AFQ03825.1"/>
    </source>
</evidence>
<dbReference type="GO" id="GO:0016020">
    <property type="term" value="C:membrane"/>
    <property type="evidence" value="ECO:0007669"/>
    <property type="project" value="UniProtKB-SubCell"/>
</dbReference>
<dbReference type="InterPro" id="IPR022357">
    <property type="entry name" value="MIP_CS"/>
</dbReference>
<organism evidence="9 10">
    <name type="scientific">Mycoplasmoides genitalium M6320</name>
    <dbReference type="NCBI Taxonomy" id="662945"/>
    <lineage>
        <taxon>Bacteria</taxon>
        <taxon>Bacillati</taxon>
        <taxon>Mycoplasmatota</taxon>
        <taxon>Mycoplasmoidales</taxon>
        <taxon>Mycoplasmoidaceae</taxon>
        <taxon>Mycoplasmoides</taxon>
    </lineage>
</organism>
<dbReference type="PANTHER" id="PTHR43829:SF9">
    <property type="entry name" value="AQUAPORIN-9"/>
    <property type="match status" value="1"/>
</dbReference>
<dbReference type="PRINTS" id="PR00783">
    <property type="entry name" value="MINTRINSICP"/>
</dbReference>
<dbReference type="PROSITE" id="PS00221">
    <property type="entry name" value="MIP"/>
    <property type="match status" value="1"/>
</dbReference>
<reference evidence="9 10" key="1">
    <citation type="journal article" date="2012" name="J. Bacteriol.">
        <title>Draft Genome Sequences of Four Axenic Mycoplasma genitalium Strains Isolated from Denmark, Japan, and Australia.</title>
        <authorList>
            <person name="McGowin C.L."/>
            <person name="Ma L."/>
            <person name="Jensen J.S."/>
            <person name="Mancuso M.M."/>
            <person name="Hamasuna R."/>
            <person name="Adegboye D."/>
            <person name="Martin D.H."/>
        </authorList>
    </citation>
    <scope>NUCLEOTIDE SEQUENCE [LARGE SCALE GENOMIC DNA]</scope>
    <source>
        <strain evidence="9 10">M6320</strain>
    </source>
</reference>
<feature type="transmembrane region" description="Helical" evidence="8">
    <location>
        <begin position="231"/>
        <end position="252"/>
    </location>
</feature>
<evidence type="ECO:0000256" key="8">
    <source>
        <dbReference type="SAM" id="Phobius"/>
    </source>
</evidence>
<keyword evidence="5 8" id="KW-1133">Transmembrane helix</keyword>
<feature type="transmembrane region" description="Helical" evidence="8">
    <location>
        <begin position="48"/>
        <end position="70"/>
    </location>
</feature>
<evidence type="ECO:0000256" key="7">
    <source>
        <dbReference type="RuleBase" id="RU000477"/>
    </source>
</evidence>
<evidence type="ECO:0000256" key="3">
    <source>
        <dbReference type="ARBA" id="ARBA00022448"/>
    </source>
</evidence>
<dbReference type="Pfam" id="PF00230">
    <property type="entry name" value="MIP"/>
    <property type="match status" value="1"/>
</dbReference>
<feature type="transmembrane region" description="Helical" evidence="8">
    <location>
        <begin position="96"/>
        <end position="115"/>
    </location>
</feature>
<dbReference type="EMBL" id="CP003772">
    <property type="protein sequence ID" value="AFQ03825.1"/>
    <property type="molecule type" value="Genomic_DNA"/>
</dbReference>
<dbReference type="AlphaFoldDB" id="A0ABC7ZI28"/>
<dbReference type="InterPro" id="IPR023271">
    <property type="entry name" value="Aquaporin-like"/>
</dbReference>
<dbReference type="KEGG" id="mgx:CM1_00155"/>
<feature type="transmembrane region" description="Helical" evidence="8">
    <location>
        <begin position="152"/>
        <end position="173"/>
    </location>
</feature>
<evidence type="ECO:0000256" key="4">
    <source>
        <dbReference type="ARBA" id="ARBA00022692"/>
    </source>
</evidence>
<protein>
    <submittedName>
        <fullName evidence="9">Glycerol uptake facilitator</fullName>
    </submittedName>
</protein>